<keyword evidence="4" id="KW-0805">Transcription regulation</keyword>
<dbReference type="InterPro" id="IPR036322">
    <property type="entry name" value="WD40_repeat_dom_sf"/>
</dbReference>
<dbReference type="GeneID" id="14920158"/>
<sequence length="113" mass="12564">MQQEHDPGLWHYEGKVFVFTLGASAEEKETLKTCTWAAGNQFQLAVAGRLGVIRVFGVYEGLHVLQNLVGHTGSVNHLCTKPDDPDIILSASTDGSVRMWNIWYVSCVMRNKS</sequence>
<dbReference type="PROSITE" id="PS50294">
    <property type="entry name" value="WD_REPEATS_REGION"/>
    <property type="match status" value="1"/>
</dbReference>
<dbReference type="InterPro" id="IPR019775">
    <property type="entry name" value="WD40_repeat_CS"/>
</dbReference>
<feature type="repeat" description="WD" evidence="6">
    <location>
        <begin position="68"/>
        <end position="102"/>
    </location>
</feature>
<comment type="similarity">
    <text evidence="1">Belongs to the WD repeat ESC family.</text>
</comment>
<name>L8H2A5_ACACF</name>
<dbReference type="InterPro" id="IPR051243">
    <property type="entry name" value="PcG_WD-repeat"/>
</dbReference>
<evidence type="ECO:0000256" key="2">
    <source>
        <dbReference type="ARBA" id="ARBA00022574"/>
    </source>
</evidence>
<evidence type="ECO:0000256" key="6">
    <source>
        <dbReference type="PROSITE-ProRule" id="PRU00221"/>
    </source>
</evidence>
<dbReference type="VEuPathDB" id="AmoebaDB:ACA1_266050"/>
<dbReference type="OrthoDB" id="7318948at2759"/>
<reference evidence="7 8" key="1">
    <citation type="journal article" date="2013" name="Genome Biol.">
        <title>Genome of Acanthamoeba castellanii highlights extensive lateral gene transfer and early evolution of tyrosine kinase signaling.</title>
        <authorList>
            <person name="Clarke M."/>
            <person name="Lohan A.J."/>
            <person name="Liu B."/>
            <person name="Lagkouvardos I."/>
            <person name="Roy S."/>
            <person name="Zafar N."/>
            <person name="Bertelli C."/>
            <person name="Schilde C."/>
            <person name="Kianianmomeni A."/>
            <person name="Burglin T.R."/>
            <person name="Frech C."/>
            <person name="Turcotte B."/>
            <person name="Kopec K.O."/>
            <person name="Synnott J.M."/>
            <person name="Choo C."/>
            <person name="Paponov I."/>
            <person name="Finkler A."/>
            <person name="Soon Heng Tan C."/>
            <person name="Hutchins A.P."/>
            <person name="Weinmeier T."/>
            <person name="Rattei T."/>
            <person name="Chu J.S."/>
            <person name="Gimenez G."/>
            <person name="Irimia M."/>
            <person name="Rigden D.J."/>
            <person name="Fitzpatrick D.A."/>
            <person name="Lorenzo-Morales J."/>
            <person name="Bateman A."/>
            <person name="Chiu C.H."/>
            <person name="Tang P."/>
            <person name="Hegemann P."/>
            <person name="Fromm H."/>
            <person name="Raoult D."/>
            <person name="Greub G."/>
            <person name="Miranda-Saavedra D."/>
            <person name="Chen N."/>
            <person name="Nash P."/>
            <person name="Ginger M.L."/>
            <person name="Horn M."/>
            <person name="Schaap P."/>
            <person name="Caler L."/>
            <person name="Loftus B."/>
        </authorList>
    </citation>
    <scope>NUCLEOTIDE SEQUENCE [LARGE SCALE GENOMIC DNA]</scope>
    <source>
        <strain evidence="7 8">Neff</strain>
    </source>
</reference>
<keyword evidence="5" id="KW-0804">Transcription</keyword>
<accession>L8H2A5</accession>
<dbReference type="InterPro" id="IPR001680">
    <property type="entry name" value="WD40_rpt"/>
</dbReference>
<evidence type="ECO:0000256" key="5">
    <source>
        <dbReference type="ARBA" id="ARBA00023163"/>
    </source>
</evidence>
<dbReference type="EMBL" id="KB007933">
    <property type="protein sequence ID" value="ELR19380.1"/>
    <property type="molecule type" value="Genomic_DNA"/>
</dbReference>
<evidence type="ECO:0000256" key="4">
    <source>
        <dbReference type="ARBA" id="ARBA00023015"/>
    </source>
</evidence>
<keyword evidence="2 6" id="KW-0853">WD repeat</keyword>
<organism evidence="7 8">
    <name type="scientific">Acanthamoeba castellanii (strain ATCC 30010 / Neff)</name>
    <dbReference type="NCBI Taxonomy" id="1257118"/>
    <lineage>
        <taxon>Eukaryota</taxon>
        <taxon>Amoebozoa</taxon>
        <taxon>Discosea</taxon>
        <taxon>Longamoebia</taxon>
        <taxon>Centramoebida</taxon>
        <taxon>Acanthamoebidae</taxon>
        <taxon>Acanthamoeba</taxon>
    </lineage>
</organism>
<dbReference type="InterPro" id="IPR015943">
    <property type="entry name" value="WD40/YVTN_repeat-like_dom_sf"/>
</dbReference>
<dbReference type="KEGG" id="acan:ACA1_266050"/>
<dbReference type="AlphaFoldDB" id="L8H2A5"/>
<dbReference type="PANTHER" id="PTHR10253">
    <property type="entry name" value="POLYCOMB PROTEIN"/>
    <property type="match status" value="1"/>
</dbReference>
<dbReference type="PROSITE" id="PS50082">
    <property type="entry name" value="WD_REPEATS_2"/>
    <property type="match status" value="1"/>
</dbReference>
<dbReference type="PROSITE" id="PS00678">
    <property type="entry name" value="WD_REPEATS_1"/>
    <property type="match status" value="1"/>
</dbReference>
<dbReference type="Gene3D" id="2.130.10.10">
    <property type="entry name" value="YVTN repeat-like/Quinoprotein amine dehydrogenase"/>
    <property type="match status" value="1"/>
</dbReference>
<evidence type="ECO:0000256" key="1">
    <source>
        <dbReference type="ARBA" id="ARBA00008075"/>
    </source>
</evidence>
<gene>
    <name evidence="7" type="ORF">ACA1_266050</name>
</gene>
<dbReference type="STRING" id="1257118.L8H2A5"/>
<dbReference type="Pfam" id="PF00400">
    <property type="entry name" value="WD40"/>
    <property type="match status" value="1"/>
</dbReference>
<dbReference type="SMART" id="SM00320">
    <property type="entry name" value="WD40"/>
    <property type="match status" value="1"/>
</dbReference>
<dbReference type="RefSeq" id="XP_004341465.1">
    <property type="nucleotide sequence ID" value="XM_004341417.1"/>
</dbReference>
<dbReference type="SUPFAM" id="SSF50978">
    <property type="entry name" value="WD40 repeat-like"/>
    <property type="match status" value="1"/>
</dbReference>
<keyword evidence="8" id="KW-1185">Reference proteome</keyword>
<evidence type="ECO:0000256" key="3">
    <source>
        <dbReference type="ARBA" id="ARBA00022737"/>
    </source>
</evidence>
<proteinExistence type="inferred from homology"/>
<evidence type="ECO:0000313" key="8">
    <source>
        <dbReference type="Proteomes" id="UP000011083"/>
    </source>
</evidence>
<protein>
    <submittedName>
        <fullName evidence="7">WD domain, G-beta repeat-containing protein</fullName>
    </submittedName>
</protein>
<keyword evidence="3" id="KW-0677">Repeat</keyword>
<dbReference type="Proteomes" id="UP000011083">
    <property type="component" value="Unassembled WGS sequence"/>
</dbReference>
<evidence type="ECO:0000313" key="7">
    <source>
        <dbReference type="EMBL" id="ELR19380.1"/>
    </source>
</evidence>